<dbReference type="Gene3D" id="3.40.50.740">
    <property type="match status" value="1"/>
</dbReference>
<dbReference type="GO" id="GO:0046872">
    <property type="term" value="F:metal ion binding"/>
    <property type="evidence" value="ECO:0007669"/>
    <property type="project" value="UniProtKB-KW"/>
</dbReference>
<dbReference type="PROSITE" id="PS51669">
    <property type="entry name" value="4FE4S_MOW_BIS_MGD"/>
    <property type="match status" value="1"/>
</dbReference>
<dbReference type="KEGG" id="mmac:MSMAC_2582"/>
<dbReference type="Pfam" id="PF04879">
    <property type="entry name" value="Molybdop_Fe4S4"/>
    <property type="match status" value="1"/>
</dbReference>
<accession>A0A0E3S0U7</accession>
<dbReference type="EMBL" id="CP009514">
    <property type="protein sequence ID" value="AKB72472.1"/>
    <property type="molecule type" value="Genomic_DNA"/>
</dbReference>
<dbReference type="GeneID" id="24882584"/>
<keyword evidence="2" id="KW-0479">Metal-binding</keyword>
<dbReference type="GO" id="GO:0016020">
    <property type="term" value="C:membrane"/>
    <property type="evidence" value="ECO:0007669"/>
    <property type="project" value="TreeGrafter"/>
</dbReference>
<evidence type="ECO:0000259" key="5">
    <source>
        <dbReference type="PROSITE" id="PS51669"/>
    </source>
</evidence>
<dbReference type="InterPro" id="IPR006963">
    <property type="entry name" value="Mopterin_OxRdtase_4Fe-4S_dom"/>
</dbReference>
<dbReference type="SMART" id="SM00926">
    <property type="entry name" value="Molybdop_Fe4S4"/>
    <property type="match status" value="1"/>
</dbReference>
<proteinExistence type="predicted"/>
<keyword evidence="6" id="KW-0560">Oxidoreductase</keyword>
<keyword evidence="4" id="KW-0411">Iron-sulfur</keyword>
<dbReference type="HOGENOM" id="CLU_520348_0_0_2"/>
<keyword evidence="1" id="KW-0004">4Fe-4S</keyword>
<dbReference type="InterPro" id="IPR050123">
    <property type="entry name" value="Prok_molybdopt-oxidoreductase"/>
</dbReference>
<dbReference type="SUPFAM" id="SSF53706">
    <property type="entry name" value="Formate dehydrogenase/DMSO reductase, domains 1-3"/>
    <property type="match status" value="1"/>
</dbReference>
<gene>
    <name evidence="6" type="ORF">MSMAC_2582</name>
</gene>
<reference evidence="6 7" key="1">
    <citation type="submission" date="2014-07" db="EMBL/GenBank/DDBJ databases">
        <title>Methanogenic archaea and the global carbon cycle.</title>
        <authorList>
            <person name="Henriksen J.R."/>
            <person name="Luke J."/>
            <person name="Reinhart S."/>
            <person name="Benedict M.N."/>
            <person name="Youngblut N.D."/>
            <person name="Metcalf M.E."/>
            <person name="Whitaker R.J."/>
            <person name="Metcalf W.W."/>
        </authorList>
    </citation>
    <scope>NUCLEOTIDE SEQUENCE [LARGE SCALE GENOMIC DNA]</scope>
    <source>
        <strain evidence="6 7">C16</strain>
    </source>
</reference>
<dbReference type="PATRIC" id="fig|1434113.4.peg.3236"/>
<dbReference type="Proteomes" id="UP000033071">
    <property type="component" value="Chromosome"/>
</dbReference>
<dbReference type="Gene3D" id="2.20.25.90">
    <property type="entry name" value="ADC-like domains"/>
    <property type="match status" value="1"/>
</dbReference>
<evidence type="ECO:0000256" key="2">
    <source>
        <dbReference type="ARBA" id="ARBA00022723"/>
    </source>
</evidence>
<dbReference type="AlphaFoldDB" id="A0A0E3S0U7"/>
<evidence type="ECO:0000256" key="1">
    <source>
        <dbReference type="ARBA" id="ARBA00022485"/>
    </source>
</evidence>
<evidence type="ECO:0000256" key="3">
    <source>
        <dbReference type="ARBA" id="ARBA00023004"/>
    </source>
</evidence>
<dbReference type="CDD" id="cd00368">
    <property type="entry name" value="Molybdopterin-Binding"/>
    <property type="match status" value="1"/>
</dbReference>
<dbReference type="GO" id="GO:0016491">
    <property type="term" value="F:oxidoreductase activity"/>
    <property type="evidence" value="ECO:0007669"/>
    <property type="project" value="UniProtKB-KW"/>
</dbReference>
<name>A0A0E3S0U7_METMZ</name>
<dbReference type="GO" id="GO:0051539">
    <property type="term" value="F:4 iron, 4 sulfur cluster binding"/>
    <property type="evidence" value="ECO:0007669"/>
    <property type="project" value="UniProtKB-KW"/>
</dbReference>
<dbReference type="EC" id="1.2.1.2" evidence="6"/>
<evidence type="ECO:0000313" key="7">
    <source>
        <dbReference type="Proteomes" id="UP000033071"/>
    </source>
</evidence>
<dbReference type="PANTHER" id="PTHR43105:SF10">
    <property type="entry name" value="NADH-QUINONE OXIDOREDUCTASE SUBUNIT G"/>
    <property type="match status" value="1"/>
</dbReference>
<organism evidence="6 7">
    <name type="scientific">Methanosarcina mazei C16</name>
    <dbReference type="NCBI Taxonomy" id="1434113"/>
    <lineage>
        <taxon>Archaea</taxon>
        <taxon>Methanobacteriati</taxon>
        <taxon>Methanobacteriota</taxon>
        <taxon>Stenosarchaea group</taxon>
        <taxon>Methanomicrobia</taxon>
        <taxon>Methanosarcinales</taxon>
        <taxon>Methanosarcinaceae</taxon>
        <taxon>Methanosarcina</taxon>
    </lineage>
</organism>
<evidence type="ECO:0000256" key="4">
    <source>
        <dbReference type="ARBA" id="ARBA00023014"/>
    </source>
</evidence>
<dbReference type="PANTHER" id="PTHR43105">
    <property type="entry name" value="RESPIRATORY NITRATE REDUCTASE"/>
    <property type="match status" value="1"/>
</dbReference>
<keyword evidence="3" id="KW-0408">Iron</keyword>
<protein>
    <submittedName>
        <fullName evidence="6">Formate dehydrogenase alpha subunit</fullName>
        <ecNumber evidence="6">1.2.1.2</ecNumber>
    </submittedName>
</protein>
<sequence>MQMKDGKKVCPENVYSSICPGCGLACGLYIRENISENGESSVSVDFRKSSPVNAGKLCRFGLKLPLYYAGPQASRVKGQDSGLEDAISETIRILKAAPAESLAFFSVGNTTNEEQKVFSALAGVFGLDVETGMAVYSSLPARMHNALNRSISLEEVENAGQITLFVDPYSQYPLLLRRILRAKEKGAEVICIGPRQLSVADKQFCLKPAEYVKSLCPSPKSVIIADIHPYSDPEHMKVVIDLAEASGSKILFLKPFVNSTGMETLAANRKQRTLKKLLQDIDSGKIKTLFCLESDLLELAPDREATVLTLSKLDTLIVQTSRQGEFFRLADIVIASEQFYRKQGTVLNAEGRLLSAGGNSTIGFDILSSLAEAFGKQPDFESVQKEVYESFGIKEAGDFALKASFESYLISDEPPEVETSCLKCKPGQEESYRSFSETCTEPSPASFSASLVYSLSPFMWHGLEDNNDFVELNLQMARMLGLKKGGTVKIRAQGKMADMKFRVSSIENGYLLSAQKLPVASFSGNEVELSR</sequence>
<feature type="domain" description="4Fe-4S Mo/W bis-MGD-type" evidence="5">
    <location>
        <begin position="12"/>
        <end position="72"/>
    </location>
</feature>
<evidence type="ECO:0000313" key="6">
    <source>
        <dbReference type="EMBL" id="AKB72472.1"/>
    </source>
</evidence>
<dbReference type="RefSeq" id="WP_048036475.1">
    <property type="nucleotide sequence ID" value="NZ_CP009514.1"/>
</dbReference>